<keyword evidence="3" id="KW-1185">Reference proteome</keyword>
<dbReference type="PANTHER" id="PTHR34818">
    <property type="entry name" value="PROTEIN BLI-3"/>
    <property type="match status" value="1"/>
</dbReference>
<accession>A0A518GXB4</accession>
<dbReference type="Proteomes" id="UP000317835">
    <property type="component" value="Chromosome"/>
</dbReference>
<dbReference type="EMBL" id="CP036426">
    <property type="protein sequence ID" value="QDV33221.1"/>
    <property type="molecule type" value="Genomic_DNA"/>
</dbReference>
<dbReference type="OrthoDB" id="9795235at2"/>
<evidence type="ECO:0000313" key="2">
    <source>
        <dbReference type="EMBL" id="QDV33221.1"/>
    </source>
</evidence>
<gene>
    <name evidence="2" type="primary">ydaG</name>
    <name evidence="2" type="ORF">ElP_10630</name>
</gene>
<reference evidence="2 3" key="1">
    <citation type="submission" date="2019-02" db="EMBL/GenBank/DDBJ databases">
        <title>Deep-cultivation of Planctomycetes and their phenomic and genomic characterization uncovers novel biology.</title>
        <authorList>
            <person name="Wiegand S."/>
            <person name="Jogler M."/>
            <person name="Boedeker C."/>
            <person name="Pinto D."/>
            <person name="Vollmers J."/>
            <person name="Rivas-Marin E."/>
            <person name="Kohn T."/>
            <person name="Peeters S.H."/>
            <person name="Heuer A."/>
            <person name="Rast P."/>
            <person name="Oberbeckmann S."/>
            <person name="Bunk B."/>
            <person name="Jeske O."/>
            <person name="Meyerdierks A."/>
            <person name="Storesund J.E."/>
            <person name="Kallscheuer N."/>
            <person name="Luecker S."/>
            <person name="Lage O.M."/>
            <person name="Pohl T."/>
            <person name="Merkel B.J."/>
            <person name="Hornburger P."/>
            <person name="Mueller R.-W."/>
            <person name="Bruemmer F."/>
            <person name="Labrenz M."/>
            <person name="Spormann A.M."/>
            <person name="Op den Camp H."/>
            <person name="Overmann J."/>
            <person name="Amann R."/>
            <person name="Jetten M.S.M."/>
            <person name="Mascher T."/>
            <person name="Medema M.H."/>
            <person name="Devos D.P."/>
            <person name="Kaster A.-K."/>
            <person name="Ovreas L."/>
            <person name="Rohde M."/>
            <person name="Galperin M.Y."/>
            <person name="Jogler C."/>
        </authorList>
    </citation>
    <scope>NUCLEOTIDE SEQUENCE [LARGE SCALE GENOMIC DNA]</scope>
    <source>
        <strain evidence="2 3">ElP</strain>
    </source>
</reference>
<name>A0A518GXB4_9BACT</name>
<dbReference type="SUPFAM" id="SSF50475">
    <property type="entry name" value="FMN-binding split barrel"/>
    <property type="match status" value="1"/>
</dbReference>
<dbReference type="KEGG" id="tpla:ElP_10630"/>
<dbReference type="InterPro" id="IPR052917">
    <property type="entry name" value="Stress-Dev_Protein"/>
</dbReference>
<organism evidence="2 3">
    <name type="scientific">Tautonia plasticadhaerens</name>
    <dbReference type="NCBI Taxonomy" id="2527974"/>
    <lineage>
        <taxon>Bacteria</taxon>
        <taxon>Pseudomonadati</taxon>
        <taxon>Planctomycetota</taxon>
        <taxon>Planctomycetia</taxon>
        <taxon>Isosphaerales</taxon>
        <taxon>Isosphaeraceae</taxon>
        <taxon>Tautonia</taxon>
    </lineage>
</organism>
<dbReference type="Pfam" id="PF16242">
    <property type="entry name" value="Pyrid_ox_like"/>
    <property type="match status" value="1"/>
</dbReference>
<dbReference type="RefSeq" id="WP_145267617.1">
    <property type="nucleotide sequence ID" value="NZ_CP036426.1"/>
</dbReference>
<dbReference type="AlphaFoldDB" id="A0A518GXB4"/>
<proteinExistence type="predicted"/>
<feature type="domain" description="General stress protein FMN-binding split barrel" evidence="1">
    <location>
        <begin position="9"/>
        <end position="156"/>
    </location>
</feature>
<dbReference type="InterPro" id="IPR012349">
    <property type="entry name" value="Split_barrel_FMN-bd"/>
</dbReference>
<evidence type="ECO:0000259" key="1">
    <source>
        <dbReference type="Pfam" id="PF16242"/>
    </source>
</evidence>
<evidence type="ECO:0000313" key="3">
    <source>
        <dbReference type="Proteomes" id="UP000317835"/>
    </source>
</evidence>
<dbReference type="InterPro" id="IPR038725">
    <property type="entry name" value="YdaG_split_barrel_FMN-bd"/>
</dbReference>
<protein>
    <submittedName>
        <fullName evidence="2">General stress protein 26</fullName>
    </submittedName>
</protein>
<sequence length="167" mass="18881">MATERTRNEDVRRLGELIADLGVAMMTTVEPDGTLRSRPMQTHVDGEFDGTLWFFTREHSTKVFDIGRDRHVNLGFACPKSEKYVSIAGKARLVQDRQRAERMWTPAYEAWFPKGLDDPELALIRVEADKGEFWDTAPGAVVHAVGYLKAKLTGESHKPADHEKVDL</sequence>
<dbReference type="PANTHER" id="PTHR34818:SF1">
    <property type="entry name" value="PROTEIN BLI-3"/>
    <property type="match status" value="1"/>
</dbReference>
<dbReference type="Gene3D" id="2.30.110.10">
    <property type="entry name" value="Electron Transport, Fmn-binding Protein, Chain A"/>
    <property type="match status" value="1"/>
</dbReference>